<reference evidence="2 3" key="1">
    <citation type="journal article" date="2015" name="Genome Announc.">
        <title>Expanding the biotechnology potential of lactobacilli through comparative genomics of 213 strains and associated genera.</title>
        <authorList>
            <person name="Sun Z."/>
            <person name="Harris H.M."/>
            <person name="McCann A."/>
            <person name="Guo C."/>
            <person name="Argimon S."/>
            <person name="Zhang W."/>
            <person name="Yang X."/>
            <person name="Jeffery I.B."/>
            <person name="Cooney J.C."/>
            <person name="Kagawa T.F."/>
            <person name="Liu W."/>
            <person name="Song Y."/>
            <person name="Salvetti E."/>
            <person name="Wrobel A."/>
            <person name="Rasinkangas P."/>
            <person name="Parkhill J."/>
            <person name="Rea M.C."/>
            <person name="O'Sullivan O."/>
            <person name="Ritari J."/>
            <person name="Douillard F.P."/>
            <person name="Paul Ross R."/>
            <person name="Yang R."/>
            <person name="Briner A.E."/>
            <person name="Felis G.E."/>
            <person name="de Vos W.M."/>
            <person name="Barrangou R."/>
            <person name="Klaenhammer T.R."/>
            <person name="Caufield P.W."/>
            <person name="Cui Y."/>
            <person name="Zhang H."/>
            <person name="O'Toole P.W."/>
        </authorList>
    </citation>
    <scope>NUCLEOTIDE SEQUENCE [LARGE SCALE GENOMIC DNA]</scope>
    <source>
        <strain evidence="2 3">DSM 22698</strain>
    </source>
</reference>
<name>A0A0R2C6U7_9LACO</name>
<dbReference type="Proteomes" id="UP000051789">
    <property type="component" value="Unassembled WGS sequence"/>
</dbReference>
<proteinExistence type="predicted"/>
<evidence type="ECO:0000313" key="2">
    <source>
        <dbReference type="EMBL" id="KRM87438.1"/>
    </source>
</evidence>
<dbReference type="RefSeq" id="WP_054750012.1">
    <property type="nucleotide sequence ID" value="NZ_AYZK01000002.1"/>
</dbReference>
<sequence>MKQTKVSWNDRLIKWFFGIPGVVDEHIRAAVGRTAVWGLVSIFLFDLLSSFALSLYAVKAEQVNFEHLFYVALITQMVGLFVVVVAVVLLPLERTDIFWQEVSPAQQKQAVRKLRRRYAYLLPIIFIAEWLLNTAMDYDHGSFWRLMFSWRELHPALRFVIILGIVMYAYERWRIRTVKDDD</sequence>
<protein>
    <recommendedName>
        <fullName evidence="4">DUF3278 domain-containing protein</fullName>
    </recommendedName>
</protein>
<dbReference type="AlphaFoldDB" id="A0A0R2C6U7"/>
<keyword evidence="1" id="KW-0472">Membrane</keyword>
<gene>
    <name evidence="2" type="ORF">FD19_GL000942</name>
</gene>
<feature type="transmembrane region" description="Helical" evidence="1">
    <location>
        <begin position="68"/>
        <end position="90"/>
    </location>
</feature>
<accession>A0A0R2C6U7</accession>
<evidence type="ECO:0000256" key="1">
    <source>
        <dbReference type="SAM" id="Phobius"/>
    </source>
</evidence>
<feature type="transmembrane region" description="Helical" evidence="1">
    <location>
        <begin position="35"/>
        <end position="56"/>
    </location>
</feature>
<dbReference type="Pfam" id="PF11683">
    <property type="entry name" value="DUF3278"/>
    <property type="match status" value="1"/>
</dbReference>
<feature type="transmembrane region" description="Helical" evidence="1">
    <location>
        <begin position="156"/>
        <end position="173"/>
    </location>
</feature>
<organism evidence="2 3">
    <name type="scientific">Lacticaseibacillus thailandensis DSM 22698 = JCM 13996</name>
    <dbReference type="NCBI Taxonomy" id="1423810"/>
    <lineage>
        <taxon>Bacteria</taxon>
        <taxon>Bacillati</taxon>
        <taxon>Bacillota</taxon>
        <taxon>Bacilli</taxon>
        <taxon>Lactobacillales</taxon>
        <taxon>Lactobacillaceae</taxon>
        <taxon>Lacticaseibacillus</taxon>
    </lineage>
</organism>
<keyword evidence="3" id="KW-1185">Reference proteome</keyword>
<dbReference type="OrthoDB" id="2142440at2"/>
<feature type="transmembrane region" description="Helical" evidence="1">
    <location>
        <begin position="118"/>
        <end position="136"/>
    </location>
</feature>
<dbReference type="STRING" id="1423810.FD19_GL000942"/>
<dbReference type="PATRIC" id="fig|1423810.4.peg.967"/>
<evidence type="ECO:0008006" key="4">
    <source>
        <dbReference type="Google" id="ProtNLM"/>
    </source>
</evidence>
<keyword evidence="1" id="KW-0812">Transmembrane</keyword>
<keyword evidence="1" id="KW-1133">Transmembrane helix</keyword>
<comment type="caution">
    <text evidence="2">The sequence shown here is derived from an EMBL/GenBank/DDBJ whole genome shotgun (WGS) entry which is preliminary data.</text>
</comment>
<dbReference type="InterPro" id="IPR021697">
    <property type="entry name" value="DUF3278"/>
</dbReference>
<evidence type="ECO:0000313" key="3">
    <source>
        <dbReference type="Proteomes" id="UP000051789"/>
    </source>
</evidence>
<dbReference type="EMBL" id="AYZK01000002">
    <property type="protein sequence ID" value="KRM87438.1"/>
    <property type="molecule type" value="Genomic_DNA"/>
</dbReference>